<reference evidence="2 3" key="1">
    <citation type="journal article" date="2021" name="Sci. Rep.">
        <title>Chromosome anchoring in Senegalese sole (Solea senegalensis) reveals sex-associated markers and genome rearrangements in flatfish.</title>
        <authorList>
            <person name="Guerrero-Cozar I."/>
            <person name="Gomez-Garrido J."/>
            <person name="Berbel C."/>
            <person name="Martinez-Blanch J.F."/>
            <person name="Alioto T."/>
            <person name="Claros M.G."/>
            <person name="Gagnaire P.A."/>
            <person name="Manchado M."/>
        </authorList>
    </citation>
    <scope>NUCLEOTIDE SEQUENCE [LARGE SCALE GENOMIC DNA]</scope>
    <source>
        <strain evidence="2">Sse05_10M</strain>
    </source>
</reference>
<gene>
    <name evidence="2" type="ORF">JOB18_008481</name>
    <name evidence="1" type="ORF">JOB18_048477</name>
</gene>
<accession>A0AAV6R9L4</accession>
<name>A0AAV6R9L4_SOLSE</name>
<dbReference type="EMBL" id="JAGKHQ010000018">
    <property type="protein sequence ID" value="KAG7487182.1"/>
    <property type="molecule type" value="Genomic_DNA"/>
</dbReference>
<evidence type="ECO:0000313" key="2">
    <source>
        <dbReference type="EMBL" id="KAG7501858.1"/>
    </source>
</evidence>
<evidence type="ECO:0000313" key="3">
    <source>
        <dbReference type="Proteomes" id="UP000693946"/>
    </source>
</evidence>
<sequence length="104" mass="11916">MVEKSHREQQRGLDPLRDSAVQHVCNTCSGSMKMEEDSHVKTQPWKVFHAGNVKIFPCSFFVEKSIEEKNQHKKRPSHTNTVCVQLSNESVSDYGNIHITLFCV</sequence>
<proteinExistence type="predicted"/>
<dbReference type="AlphaFoldDB" id="A0AAV6R9L4"/>
<dbReference type="EMBL" id="JAGKHQ010000012">
    <property type="protein sequence ID" value="KAG7501858.1"/>
    <property type="molecule type" value="Genomic_DNA"/>
</dbReference>
<comment type="caution">
    <text evidence="2">The sequence shown here is derived from an EMBL/GenBank/DDBJ whole genome shotgun (WGS) entry which is preliminary data.</text>
</comment>
<evidence type="ECO:0000313" key="1">
    <source>
        <dbReference type="EMBL" id="KAG7487182.1"/>
    </source>
</evidence>
<dbReference type="Proteomes" id="UP000693946">
    <property type="component" value="Linkage Group LG2"/>
</dbReference>
<organism evidence="2 3">
    <name type="scientific">Solea senegalensis</name>
    <name type="common">Senegalese sole</name>
    <dbReference type="NCBI Taxonomy" id="28829"/>
    <lineage>
        <taxon>Eukaryota</taxon>
        <taxon>Metazoa</taxon>
        <taxon>Chordata</taxon>
        <taxon>Craniata</taxon>
        <taxon>Vertebrata</taxon>
        <taxon>Euteleostomi</taxon>
        <taxon>Actinopterygii</taxon>
        <taxon>Neopterygii</taxon>
        <taxon>Teleostei</taxon>
        <taxon>Neoteleostei</taxon>
        <taxon>Acanthomorphata</taxon>
        <taxon>Carangaria</taxon>
        <taxon>Pleuronectiformes</taxon>
        <taxon>Pleuronectoidei</taxon>
        <taxon>Soleidae</taxon>
        <taxon>Solea</taxon>
    </lineage>
</organism>
<reference evidence="2" key="2">
    <citation type="submission" date="2021-03" db="EMBL/GenBank/DDBJ databases">
        <authorList>
            <person name="Guerrero-Cozar I."/>
            <person name="Gomez-Garrido J."/>
            <person name="Berbel C."/>
            <person name="Martinez-Blanch J.F."/>
            <person name="Alioto T."/>
            <person name="Claros M.G."/>
            <person name="Gagnaire P.A."/>
            <person name="Manchado M."/>
        </authorList>
    </citation>
    <scope>NUCLEOTIDE SEQUENCE</scope>
    <source>
        <strain evidence="2">Sse05_10M</strain>
        <tissue evidence="2">Blood</tissue>
    </source>
</reference>
<protein>
    <submittedName>
        <fullName evidence="2">Uncharacterized protein</fullName>
    </submittedName>
</protein>
<keyword evidence="3" id="KW-1185">Reference proteome</keyword>
<dbReference type="Proteomes" id="UP000693946">
    <property type="component" value="Linkage Group LG6"/>
</dbReference>